<proteinExistence type="inferred from homology"/>
<dbReference type="GO" id="GO:0140359">
    <property type="term" value="F:ABC-type transporter activity"/>
    <property type="evidence" value="ECO:0007669"/>
    <property type="project" value="InterPro"/>
</dbReference>
<accession>A0A399RM90</accession>
<sequence>MASRPKSFPTCGPIWREPARLQPLKERADFMSYRNYLIAPPKAFNPPRYVQELLRYRHLSVNLMASDIRSRFRRSRLGVLWAIIQPMVYAMVIAWVWGSIFQMDGYWEFAIYLYSGLIIWDYFSTVTMVSMDALVNAGGYLKQSRIPFFIFQLRVPMTAAFISLLGIVGLLVLKTLVDPPVPLTVNLLLMPLYYVILLAFGLPVAIIMSLLGAQFRDVQHITGLAVQGLFFLTPVMITRDILDKPELQILNYINPVTPLIHMFRDPMIYGKAWNPEEVLTMGIWIVVLWVLAVVLSLGFGRKPIYLV</sequence>
<evidence type="ECO:0000256" key="7">
    <source>
        <dbReference type="ARBA" id="ARBA00022989"/>
    </source>
</evidence>
<comment type="subcellular location">
    <subcellularLocation>
        <location evidence="1 9">Cell inner membrane</location>
        <topology evidence="1 9">Multi-pass membrane protein</topology>
    </subcellularLocation>
</comment>
<name>A0A399RM90_9PROT</name>
<evidence type="ECO:0000256" key="1">
    <source>
        <dbReference type="ARBA" id="ARBA00004429"/>
    </source>
</evidence>
<dbReference type="AlphaFoldDB" id="A0A399RM90"/>
<comment type="similarity">
    <text evidence="2 9">Belongs to the ABC-2 integral membrane protein family.</text>
</comment>
<comment type="caution">
    <text evidence="11">The sequence shown here is derived from an EMBL/GenBank/DDBJ whole genome shotgun (WGS) entry which is preliminary data.</text>
</comment>
<reference evidence="11 12" key="1">
    <citation type="submission" date="2018-08" db="EMBL/GenBank/DDBJ databases">
        <title>Henriciella mobilis sp. nov., isolated from seawater.</title>
        <authorList>
            <person name="Cheng H."/>
            <person name="Wu Y.-H."/>
            <person name="Xu X.-W."/>
            <person name="Guo L.-L."/>
        </authorList>
    </citation>
    <scope>NUCLEOTIDE SEQUENCE [LARGE SCALE GENOMIC DNA]</scope>
    <source>
        <strain evidence="11 12">JN25</strain>
    </source>
</reference>
<keyword evidence="3 9" id="KW-0813">Transport</keyword>
<evidence type="ECO:0000256" key="4">
    <source>
        <dbReference type="ARBA" id="ARBA00022475"/>
    </source>
</evidence>
<feature type="transmembrane region" description="Helical" evidence="9">
    <location>
        <begin position="77"/>
        <end position="97"/>
    </location>
</feature>
<evidence type="ECO:0000256" key="6">
    <source>
        <dbReference type="ARBA" id="ARBA00022692"/>
    </source>
</evidence>
<evidence type="ECO:0000256" key="5">
    <source>
        <dbReference type="ARBA" id="ARBA00022519"/>
    </source>
</evidence>
<keyword evidence="12" id="KW-1185">Reference proteome</keyword>
<dbReference type="EMBL" id="QWFX01000005">
    <property type="protein sequence ID" value="RIJ32328.1"/>
    <property type="molecule type" value="Genomic_DNA"/>
</dbReference>
<keyword evidence="4 9" id="KW-1003">Cell membrane</keyword>
<gene>
    <name evidence="11" type="ORF">D1223_00220</name>
</gene>
<evidence type="ECO:0000313" key="11">
    <source>
        <dbReference type="EMBL" id="RIJ32328.1"/>
    </source>
</evidence>
<dbReference type="PANTHER" id="PTHR30413:SF8">
    <property type="entry name" value="TRANSPORT PERMEASE PROTEIN"/>
    <property type="match status" value="1"/>
</dbReference>
<dbReference type="GO" id="GO:0015920">
    <property type="term" value="P:lipopolysaccharide transport"/>
    <property type="evidence" value="ECO:0007669"/>
    <property type="project" value="TreeGrafter"/>
</dbReference>
<feature type="transmembrane region" description="Helical" evidence="9">
    <location>
        <begin position="218"/>
        <end position="237"/>
    </location>
</feature>
<feature type="transmembrane region" description="Helical" evidence="9">
    <location>
        <begin position="146"/>
        <end position="172"/>
    </location>
</feature>
<dbReference type="InterPro" id="IPR013525">
    <property type="entry name" value="ABC2_TM"/>
</dbReference>
<evidence type="ECO:0000256" key="9">
    <source>
        <dbReference type="RuleBase" id="RU361157"/>
    </source>
</evidence>
<dbReference type="GO" id="GO:0005886">
    <property type="term" value="C:plasma membrane"/>
    <property type="evidence" value="ECO:0007669"/>
    <property type="project" value="UniProtKB-SubCell"/>
</dbReference>
<keyword evidence="7 9" id="KW-1133">Transmembrane helix</keyword>
<dbReference type="Pfam" id="PF01061">
    <property type="entry name" value="ABC2_membrane"/>
    <property type="match status" value="1"/>
</dbReference>
<protein>
    <recommendedName>
        <fullName evidence="9">Transport permease protein</fullName>
    </recommendedName>
</protein>
<keyword evidence="6 9" id="KW-0812">Transmembrane</keyword>
<organism evidence="11 12">
    <name type="scientific">Henriciella mobilis</name>
    <dbReference type="NCBI Taxonomy" id="2305467"/>
    <lineage>
        <taxon>Bacteria</taxon>
        <taxon>Pseudomonadati</taxon>
        <taxon>Pseudomonadota</taxon>
        <taxon>Alphaproteobacteria</taxon>
        <taxon>Hyphomonadales</taxon>
        <taxon>Hyphomonadaceae</taxon>
        <taxon>Henriciella</taxon>
    </lineage>
</organism>
<evidence type="ECO:0000256" key="2">
    <source>
        <dbReference type="ARBA" id="ARBA00007783"/>
    </source>
</evidence>
<feature type="domain" description="ABC transmembrane type-2" evidence="10">
    <location>
        <begin position="77"/>
        <end position="303"/>
    </location>
</feature>
<dbReference type="InterPro" id="IPR047817">
    <property type="entry name" value="ABC2_TM_bact-type"/>
</dbReference>
<dbReference type="PROSITE" id="PS51012">
    <property type="entry name" value="ABC_TM2"/>
    <property type="match status" value="1"/>
</dbReference>
<evidence type="ECO:0000259" key="10">
    <source>
        <dbReference type="PROSITE" id="PS51012"/>
    </source>
</evidence>
<evidence type="ECO:0000256" key="8">
    <source>
        <dbReference type="ARBA" id="ARBA00023136"/>
    </source>
</evidence>
<feature type="transmembrane region" description="Helical" evidence="9">
    <location>
        <begin position="109"/>
        <end position="134"/>
    </location>
</feature>
<evidence type="ECO:0000256" key="3">
    <source>
        <dbReference type="ARBA" id="ARBA00022448"/>
    </source>
</evidence>
<dbReference type="Proteomes" id="UP000266385">
    <property type="component" value="Unassembled WGS sequence"/>
</dbReference>
<keyword evidence="5" id="KW-0997">Cell inner membrane</keyword>
<feature type="transmembrane region" description="Helical" evidence="9">
    <location>
        <begin position="281"/>
        <end position="300"/>
    </location>
</feature>
<feature type="transmembrane region" description="Helical" evidence="9">
    <location>
        <begin position="192"/>
        <end position="211"/>
    </location>
</feature>
<keyword evidence="8 9" id="KW-0472">Membrane</keyword>
<evidence type="ECO:0000313" key="12">
    <source>
        <dbReference type="Proteomes" id="UP000266385"/>
    </source>
</evidence>
<dbReference type="PANTHER" id="PTHR30413">
    <property type="entry name" value="INNER MEMBRANE TRANSPORT PERMEASE"/>
    <property type="match status" value="1"/>
</dbReference>